<dbReference type="Proteomes" id="UP000004245">
    <property type="component" value="Unassembled WGS sequence"/>
</dbReference>
<dbReference type="AlphaFoldDB" id="E9SVV8"/>
<feature type="compositionally biased region" description="Low complexity" evidence="1">
    <location>
        <begin position="47"/>
        <end position="60"/>
    </location>
</feature>
<dbReference type="HOGENOM" id="CLU_080344_4_1_11"/>
<dbReference type="InterPro" id="IPR052022">
    <property type="entry name" value="26kDa_periplasmic_antigen"/>
</dbReference>
<sequence length="255" mass="26330">MDLQWNPIRDSEPMPTFKTQHTIATVAAAGFLLALTGCASGQSDSPGTQPTGISSQGTGTITGTPDTLTVVLGVQTQAAEAQAALQDNSQRATALIDTLESKGVAAEDIRTSELSVNPTWAPGGAGIDGYQVTNQVTATLHDVSQAGAVIDAAASATGDAVRVQQTSFSISDDSELRAEARSRAVQQAQDQARQMAEAAGVELGRVRSIVEVPPQAAGSPSPYMRTPDMALADAVPIQPGSQELSVNVAVTYDIR</sequence>
<feature type="region of interest" description="Disordered" evidence="1">
    <location>
        <begin position="41"/>
        <end position="60"/>
    </location>
</feature>
<accession>E9SVV8</accession>
<keyword evidence="3" id="KW-1185">Reference proteome</keyword>
<reference evidence="2" key="1">
    <citation type="submission" date="2011-01" db="EMBL/GenBank/DDBJ databases">
        <authorList>
            <person name="Muzny D."/>
            <person name="Qin X."/>
            <person name="Buhay C."/>
            <person name="Dugan-Rocha S."/>
            <person name="Ding Y."/>
            <person name="Chen G."/>
            <person name="Hawes A."/>
            <person name="Holder M."/>
            <person name="Jhangiani S."/>
            <person name="Johnson A."/>
            <person name="Khan Z."/>
            <person name="Li Z."/>
            <person name="Liu W."/>
            <person name="Liu X."/>
            <person name="Perez L."/>
            <person name="Shen H."/>
            <person name="Wang Q."/>
            <person name="Watt J."/>
            <person name="Xi L."/>
            <person name="Xin Y."/>
            <person name="Zhou J."/>
            <person name="Deng J."/>
            <person name="Jiang H."/>
            <person name="Liu Y."/>
            <person name="Qu J."/>
            <person name="Song X.-Z."/>
            <person name="Zhang L."/>
            <person name="Villasana D."/>
            <person name="Johnson A."/>
            <person name="Liu J."/>
            <person name="Liyanage D."/>
            <person name="Lorensuhewa L."/>
            <person name="Robinson T."/>
            <person name="Song A."/>
            <person name="Song B.-B."/>
            <person name="Dinh H."/>
            <person name="Thornton R."/>
            <person name="Coyle M."/>
            <person name="Francisco L."/>
            <person name="Jackson L."/>
            <person name="Javaid M."/>
            <person name="Korchina V."/>
            <person name="Kovar C."/>
            <person name="Mata R."/>
            <person name="Mathew T."/>
            <person name="Ngo R."/>
            <person name="Nguyen L."/>
            <person name="Nguyen N."/>
            <person name="Okwuonu G."/>
            <person name="Ongeri F."/>
            <person name="Pham C."/>
            <person name="Simmons D."/>
            <person name="Wilczek-Boney K."/>
            <person name="Hale W."/>
            <person name="Jakkamsetti A."/>
            <person name="Pham P."/>
            <person name="Ruth R."/>
            <person name="San Lucas F."/>
            <person name="Warren J."/>
            <person name="Zhang J."/>
            <person name="Zhao Z."/>
            <person name="Zhou C."/>
            <person name="Zhu D."/>
            <person name="Lee S."/>
            <person name="Bess C."/>
            <person name="Blankenburg K."/>
            <person name="Forbes L."/>
            <person name="Fu Q."/>
            <person name="Gubbala S."/>
            <person name="Hirani K."/>
            <person name="Jayaseelan J.C."/>
            <person name="Lara F."/>
            <person name="Munidasa M."/>
            <person name="Palculict T."/>
            <person name="Patil S."/>
            <person name="Pu L.-L."/>
            <person name="Saada N."/>
            <person name="Tang L."/>
            <person name="Weissenberger G."/>
            <person name="Zhu Y."/>
            <person name="Hemphill L."/>
            <person name="Shang Y."/>
            <person name="Youmans B."/>
            <person name="Ayvaz T."/>
            <person name="Ross M."/>
            <person name="Santibanez J."/>
            <person name="Aqrawi P."/>
            <person name="Gross S."/>
            <person name="Joshi V."/>
            <person name="Fowler G."/>
            <person name="Nazareth L."/>
            <person name="Reid J."/>
            <person name="Worley K."/>
            <person name="Petrosino J."/>
            <person name="Highlander S."/>
            <person name="Gibbs R."/>
        </authorList>
    </citation>
    <scope>NUCLEOTIDE SEQUENCE [LARGE SCALE GENOMIC DNA]</scope>
    <source>
        <strain evidence="2">ATCC 33707</strain>
    </source>
</reference>
<evidence type="ECO:0008006" key="4">
    <source>
        <dbReference type="Google" id="ProtNLM"/>
    </source>
</evidence>
<evidence type="ECO:0000313" key="3">
    <source>
        <dbReference type="Proteomes" id="UP000004245"/>
    </source>
</evidence>
<protein>
    <recommendedName>
        <fullName evidence="4">Outer membrane protein</fullName>
    </recommendedName>
</protein>
<dbReference type="GO" id="GO:0006974">
    <property type="term" value="P:DNA damage response"/>
    <property type="evidence" value="ECO:0007669"/>
    <property type="project" value="TreeGrafter"/>
</dbReference>
<evidence type="ECO:0000256" key="1">
    <source>
        <dbReference type="SAM" id="MobiDB-lite"/>
    </source>
</evidence>
<evidence type="ECO:0000313" key="2">
    <source>
        <dbReference type="EMBL" id="EGD26173.1"/>
    </source>
</evidence>
<gene>
    <name evidence="2" type="ORF">HMPREF0724_10107</name>
</gene>
<dbReference type="Gene3D" id="3.30.70.2970">
    <property type="entry name" value="Protein of unknown function (DUF541), domain 2"/>
    <property type="match status" value="1"/>
</dbReference>
<organism evidence="2 3">
    <name type="scientific">Prescottella equi ATCC 33707</name>
    <dbReference type="NCBI Taxonomy" id="525370"/>
    <lineage>
        <taxon>Bacteria</taxon>
        <taxon>Bacillati</taxon>
        <taxon>Actinomycetota</taxon>
        <taxon>Actinomycetes</taxon>
        <taxon>Mycobacteriales</taxon>
        <taxon>Nocardiaceae</taxon>
        <taxon>Prescottella</taxon>
    </lineage>
</organism>
<proteinExistence type="predicted"/>
<comment type="caution">
    <text evidence="2">The sequence shown here is derived from an EMBL/GenBank/DDBJ whole genome shotgun (WGS) entry which is preliminary data.</text>
</comment>
<dbReference type="PANTHER" id="PTHR34387:SF1">
    <property type="entry name" value="PERIPLASMIC IMMUNOGENIC PROTEIN"/>
    <property type="match status" value="1"/>
</dbReference>
<dbReference type="Pfam" id="PF04402">
    <property type="entry name" value="SIMPL"/>
    <property type="match status" value="1"/>
</dbReference>
<dbReference type="EMBL" id="ADNW02000001">
    <property type="protein sequence ID" value="EGD26173.1"/>
    <property type="molecule type" value="Genomic_DNA"/>
</dbReference>
<dbReference type="STRING" id="43767.A6I91_24185"/>
<name>E9SVV8_RHOHA</name>
<dbReference type="InterPro" id="IPR007497">
    <property type="entry name" value="SIMPL/DUF541"/>
</dbReference>
<dbReference type="PANTHER" id="PTHR34387">
    <property type="entry name" value="SLR1258 PROTEIN"/>
    <property type="match status" value="1"/>
</dbReference>
<dbReference type="Gene3D" id="3.30.110.170">
    <property type="entry name" value="Protein of unknown function (DUF541), domain 1"/>
    <property type="match status" value="1"/>
</dbReference>